<dbReference type="InterPro" id="IPR001466">
    <property type="entry name" value="Beta-lactam-related"/>
</dbReference>
<dbReference type="Gene3D" id="3.40.710.10">
    <property type="entry name" value="DD-peptidase/beta-lactamase superfamily"/>
    <property type="match status" value="1"/>
</dbReference>
<proteinExistence type="predicted"/>
<evidence type="ECO:0000259" key="1">
    <source>
        <dbReference type="Pfam" id="PF00144"/>
    </source>
</evidence>
<organism evidence="2 3">
    <name type="scientific">Massilia glaciei</name>
    <dbReference type="NCBI Taxonomy" id="1524097"/>
    <lineage>
        <taxon>Bacteria</taxon>
        <taxon>Pseudomonadati</taxon>
        <taxon>Pseudomonadota</taxon>
        <taxon>Betaproteobacteria</taxon>
        <taxon>Burkholderiales</taxon>
        <taxon>Oxalobacteraceae</taxon>
        <taxon>Telluria group</taxon>
        <taxon>Massilia</taxon>
    </lineage>
</organism>
<comment type="caution">
    <text evidence="2">The sequence shown here is derived from an EMBL/GenBank/DDBJ whole genome shotgun (WGS) entry which is preliminary data.</text>
</comment>
<sequence>MACKVFFVMWNRLSKNGMLEARVPRCLFHIVECLFIPCGNVMGSMHSSWKYCVKRKVRFMSASSRSPAGPERRSWRRNGRALWSPCRRQWSREDFQFQCLGISLSSFHVDIKSRSVVRSVIPAVLLSLALLLPCLAQGTDRFERISPEQAGYSSEKLEKLREALHSSGSQSMVLLHDGKVFFEWGDIRKKILVHSIRKALLSSLYGIYVERGAIDLQQTLAQLDIDDAPQALNAQERSALLLDLLKSRSGVYHAAAAEAESMIGAMPKRGQFAAGAHYYYNNWDFNVAGHVFERASGMRIYDAFDKHIAQPFGFCR</sequence>
<accession>A0A2U2HNQ4</accession>
<name>A0A2U2HNQ4_9BURK</name>
<dbReference type="SUPFAM" id="SSF56601">
    <property type="entry name" value="beta-lactamase/transpeptidase-like"/>
    <property type="match status" value="1"/>
</dbReference>
<keyword evidence="3" id="KW-1185">Reference proteome</keyword>
<dbReference type="AlphaFoldDB" id="A0A2U2HNQ4"/>
<evidence type="ECO:0000313" key="3">
    <source>
        <dbReference type="Proteomes" id="UP000241421"/>
    </source>
</evidence>
<dbReference type="EMBL" id="PXWF02000114">
    <property type="protein sequence ID" value="PWF49109.1"/>
    <property type="molecule type" value="Genomic_DNA"/>
</dbReference>
<dbReference type="Pfam" id="PF00144">
    <property type="entry name" value="Beta-lactamase"/>
    <property type="match status" value="1"/>
</dbReference>
<gene>
    <name evidence="2" type="ORF">C7C56_008240</name>
</gene>
<reference evidence="2 3" key="1">
    <citation type="submission" date="2018-04" db="EMBL/GenBank/DDBJ databases">
        <title>Massilia violaceinigra sp. nov., a novel purple-pigmented bacterium isolated from Tianshan glacier, Xinjiang, China.</title>
        <authorList>
            <person name="Wang H."/>
        </authorList>
    </citation>
    <scope>NUCLEOTIDE SEQUENCE [LARGE SCALE GENOMIC DNA]</scope>
    <source>
        <strain evidence="2 3">B448-2</strain>
    </source>
</reference>
<dbReference type="Proteomes" id="UP000241421">
    <property type="component" value="Unassembled WGS sequence"/>
</dbReference>
<evidence type="ECO:0000313" key="2">
    <source>
        <dbReference type="EMBL" id="PWF49109.1"/>
    </source>
</evidence>
<feature type="domain" description="Beta-lactamase-related" evidence="1">
    <location>
        <begin position="175"/>
        <end position="313"/>
    </location>
</feature>
<dbReference type="OrthoDB" id="8582986at2"/>
<dbReference type="InterPro" id="IPR012338">
    <property type="entry name" value="Beta-lactam/transpept-like"/>
</dbReference>
<protein>
    <recommendedName>
        <fullName evidence="1">Beta-lactamase-related domain-containing protein</fullName>
    </recommendedName>
</protein>